<feature type="transmembrane region" description="Helical" evidence="1">
    <location>
        <begin position="82"/>
        <end position="107"/>
    </location>
</feature>
<name>A0ABS2AF09_9ACTN</name>
<feature type="transmembrane region" description="Helical" evidence="1">
    <location>
        <begin position="238"/>
        <end position="256"/>
    </location>
</feature>
<keyword evidence="4" id="KW-1185">Reference proteome</keyword>
<proteinExistence type="predicted"/>
<feature type="transmembrane region" description="Helical" evidence="1">
    <location>
        <begin position="146"/>
        <end position="166"/>
    </location>
</feature>
<dbReference type="InterPro" id="IPR003675">
    <property type="entry name" value="Rce1/LyrA-like_dom"/>
</dbReference>
<sequence>MIDSRQFRAGAWFVAVTFAVVTLVNAVFLFAREPAGAWFPFVAPLVPATVSLLIVRGMGLAGGVEFWWALRPPNRRALADGAIGGLLIAFVVSVAAAVLAHLAGLATLWPADVMLSIATTLPIALVLSTVSTFVEEVGWRGFLQRALAPWAFWRSSLTVAAGWAVVQAPVYAVSAMLGDMSWQRAVIWSASLVPNSILLSAFVVRWGSIWPAVLAGAMPTATLGLLRDSMWLSPAEDLLIAGIGAALAVGTAAILTRARPGRSSRSEPSMAR</sequence>
<keyword evidence="3" id="KW-0645">Protease</keyword>
<dbReference type="GO" id="GO:0008237">
    <property type="term" value="F:metallopeptidase activity"/>
    <property type="evidence" value="ECO:0007669"/>
    <property type="project" value="UniProtKB-KW"/>
</dbReference>
<dbReference type="EMBL" id="JAENHP010000007">
    <property type="protein sequence ID" value="MBM2618415.1"/>
    <property type="molecule type" value="Genomic_DNA"/>
</dbReference>
<feature type="domain" description="CAAX prenyl protease 2/Lysostaphin resistance protein A-like" evidence="2">
    <location>
        <begin position="120"/>
        <end position="215"/>
    </location>
</feature>
<accession>A0ABS2AF09</accession>
<feature type="transmembrane region" description="Helical" evidence="1">
    <location>
        <begin position="113"/>
        <end position="134"/>
    </location>
</feature>
<dbReference type="PANTHER" id="PTHR35797">
    <property type="entry name" value="PROTEASE-RELATED"/>
    <property type="match status" value="1"/>
</dbReference>
<feature type="transmembrane region" description="Helical" evidence="1">
    <location>
        <begin position="186"/>
        <end position="204"/>
    </location>
</feature>
<dbReference type="Proteomes" id="UP000632138">
    <property type="component" value="Unassembled WGS sequence"/>
</dbReference>
<feature type="transmembrane region" description="Helical" evidence="1">
    <location>
        <begin position="12"/>
        <end position="31"/>
    </location>
</feature>
<comment type="caution">
    <text evidence="3">The sequence shown here is derived from an EMBL/GenBank/DDBJ whole genome shotgun (WGS) entry which is preliminary data.</text>
</comment>
<feature type="transmembrane region" description="Helical" evidence="1">
    <location>
        <begin position="209"/>
        <end position="226"/>
    </location>
</feature>
<dbReference type="InterPro" id="IPR042150">
    <property type="entry name" value="MmRce1-like"/>
</dbReference>
<keyword evidence="3" id="KW-0378">Hydrolase</keyword>
<keyword evidence="1" id="KW-1133">Transmembrane helix</keyword>
<feature type="transmembrane region" description="Helical" evidence="1">
    <location>
        <begin position="37"/>
        <end position="70"/>
    </location>
</feature>
<evidence type="ECO:0000259" key="2">
    <source>
        <dbReference type="Pfam" id="PF02517"/>
    </source>
</evidence>
<evidence type="ECO:0000256" key="1">
    <source>
        <dbReference type="SAM" id="Phobius"/>
    </source>
</evidence>
<dbReference type="PANTHER" id="PTHR35797:SF1">
    <property type="entry name" value="PROTEASE"/>
    <property type="match status" value="1"/>
</dbReference>
<keyword evidence="1" id="KW-0472">Membrane</keyword>
<gene>
    <name evidence="3" type="ORF">JIG36_22910</name>
</gene>
<reference evidence="3 4" key="1">
    <citation type="submission" date="2021-01" db="EMBL/GenBank/DDBJ databases">
        <title>Actinoplanes sp. nov. LDG1-06 isolated from lichen.</title>
        <authorList>
            <person name="Saeng-In P."/>
            <person name="Phongsopitanun W."/>
            <person name="Kanchanasin P."/>
            <person name="Yuki M."/>
            <person name="Kudo T."/>
            <person name="Ohkuma M."/>
            <person name="Tanasupawat S."/>
        </authorList>
    </citation>
    <scope>NUCLEOTIDE SEQUENCE [LARGE SCALE GENOMIC DNA]</scope>
    <source>
        <strain evidence="3 4">LDG1-06</strain>
    </source>
</reference>
<dbReference type="RefSeq" id="WP_203378423.1">
    <property type="nucleotide sequence ID" value="NZ_JAENHP010000007.1"/>
</dbReference>
<keyword evidence="1" id="KW-0812">Transmembrane</keyword>
<dbReference type="Pfam" id="PF02517">
    <property type="entry name" value="Rce1-like"/>
    <property type="match status" value="1"/>
</dbReference>
<evidence type="ECO:0000313" key="4">
    <source>
        <dbReference type="Proteomes" id="UP000632138"/>
    </source>
</evidence>
<keyword evidence="3" id="KW-0482">Metalloprotease</keyword>
<organism evidence="3 4">
    <name type="scientific">Paractinoplanes ovalisporus</name>
    <dbReference type="NCBI Taxonomy" id="2810368"/>
    <lineage>
        <taxon>Bacteria</taxon>
        <taxon>Bacillati</taxon>
        <taxon>Actinomycetota</taxon>
        <taxon>Actinomycetes</taxon>
        <taxon>Micromonosporales</taxon>
        <taxon>Micromonosporaceae</taxon>
        <taxon>Paractinoplanes</taxon>
    </lineage>
</organism>
<evidence type="ECO:0000313" key="3">
    <source>
        <dbReference type="EMBL" id="MBM2618415.1"/>
    </source>
</evidence>
<protein>
    <submittedName>
        <fullName evidence="3">CPBP family intramembrane metalloprotease</fullName>
    </submittedName>
</protein>